<accession>A0A916TJT4</accession>
<keyword evidence="3" id="KW-1185">Reference proteome</keyword>
<evidence type="ECO:0000313" key="2">
    <source>
        <dbReference type="EMBL" id="GGB49105.1"/>
    </source>
</evidence>
<reference evidence="2" key="1">
    <citation type="journal article" date="2014" name="Int. J. Syst. Evol. Microbiol.">
        <title>Complete genome sequence of Corynebacterium casei LMG S-19264T (=DSM 44701T), isolated from a smear-ripened cheese.</title>
        <authorList>
            <consortium name="US DOE Joint Genome Institute (JGI-PGF)"/>
            <person name="Walter F."/>
            <person name="Albersmeier A."/>
            <person name="Kalinowski J."/>
            <person name="Ruckert C."/>
        </authorList>
    </citation>
    <scope>NUCLEOTIDE SEQUENCE</scope>
    <source>
        <strain evidence="2">CGMCC 1.12426</strain>
    </source>
</reference>
<feature type="compositionally biased region" description="Basic and acidic residues" evidence="1">
    <location>
        <begin position="36"/>
        <end position="49"/>
    </location>
</feature>
<feature type="compositionally biased region" description="Basic and acidic residues" evidence="1">
    <location>
        <begin position="13"/>
        <end position="25"/>
    </location>
</feature>
<evidence type="ECO:0000313" key="3">
    <source>
        <dbReference type="Proteomes" id="UP000605148"/>
    </source>
</evidence>
<protein>
    <submittedName>
        <fullName evidence="2">Uncharacterized protein</fullName>
    </submittedName>
</protein>
<dbReference type="Proteomes" id="UP000605148">
    <property type="component" value="Unassembled WGS sequence"/>
</dbReference>
<proteinExistence type="predicted"/>
<comment type="caution">
    <text evidence="2">The sequence shown here is derived from an EMBL/GenBank/DDBJ whole genome shotgun (WGS) entry which is preliminary data.</text>
</comment>
<sequence length="61" mass="7005">MPGAWNLETGSSEQERSSDRVRTEQTQRTIIANSLEPRRNSEFFDDARSPKKQGVSDYVNM</sequence>
<reference evidence="2" key="2">
    <citation type="submission" date="2020-09" db="EMBL/GenBank/DDBJ databases">
        <authorList>
            <person name="Sun Q."/>
            <person name="Zhou Y."/>
        </authorList>
    </citation>
    <scope>NUCLEOTIDE SEQUENCE</scope>
    <source>
        <strain evidence="2">CGMCC 1.12426</strain>
    </source>
</reference>
<dbReference type="EMBL" id="BMFA01000006">
    <property type="protein sequence ID" value="GGB49105.1"/>
    <property type="molecule type" value="Genomic_DNA"/>
</dbReference>
<feature type="region of interest" description="Disordered" evidence="1">
    <location>
        <begin position="1"/>
        <end position="61"/>
    </location>
</feature>
<evidence type="ECO:0000256" key="1">
    <source>
        <dbReference type="SAM" id="MobiDB-lite"/>
    </source>
</evidence>
<name>A0A916TJT4_9HYPH</name>
<organism evidence="2 3">
    <name type="scientific">Roseibium aquae</name>
    <dbReference type="NCBI Taxonomy" id="1323746"/>
    <lineage>
        <taxon>Bacteria</taxon>
        <taxon>Pseudomonadati</taxon>
        <taxon>Pseudomonadota</taxon>
        <taxon>Alphaproteobacteria</taxon>
        <taxon>Hyphomicrobiales</taxon>
        <taxon>Stappiaceae</taxon>
        <taxon>Roseibium</taxon>
    </lineage>
</organism>
<gene>
    <name evidence="2" type="ORF">GCM10011316_21550</name>
</gene>
<dbReference type="AlphaFoldDB" id="A0A916TJT4"/>